<dbReference type="RefSeq" id="WP_055943893.1">
    <property type="nucleotide sequence ID" value="NZ_JAQDCV010000002.1"/>
</dbReference>
<name>A0AAW3JRN1_9FIRM</name>
<dbReference type="Proteomes" id="UP000050833">
    <property type="component" value="Unassembled WGS sequence"/>
</dbReference>
<keyword evidence="2" id="KW-1185">Reference proteome</keyword>
<organism evidence="1 2">
    <name type="scientific">Butyribacter intestini</name>
    <dbReference type="NCBI Taxonomy" id="1703332"/>
    <lineage>
        <taxon>Bacteria</taxon>
        <taxon>Bacillati</taxon>
        <taxon>Bacillota</taxon>
        <taxon>Clostridia</taxon>
        <taxon>Lachnospirales</taxon>
        <taxon>Lachnospiraceae</taxon>
        <taxon>Butyribacter</taxon>
    </lineage>
</organism>
<dbReference type="AlphaFoldDB" id="A0AAW3JRN1"/>
<proteinExistence type="predicted"/>
<comment type="caution">
    <text evidence="1">The sequence shown here is derived from an EMBL/GenBank/DDBJ whole genome shotgun (WGS) entry which is preliminary data.</text>
</comment>
<protein>
    <recommendedName>
        <fullName evidence="3">X-X-X-Leu-X-X-Gly heptad repeats</fullName>
    </recommendedName>
</protein>
<accession>A0AAW3JRN1</accession>
<dbReference type="EMBL" id="LLKB01000005">
    <property type="protein sequence ID" value="KQC84789.1"/>
    <property type="molecule type" value="Genomic_DNA"/>
</dbReference>
<dbReference type="Gene3D" id="1.10.287.950">
    <property type="entry name" value="Methyl-accepting chemotaxis protein"/>
    <property type="match status" value="3"/>
</dbReference>
<reference evidence="1 2" key="1">
    <citation type="submission" date="2015-10" db="EMBL/GenBank/DDBJ databases">
        <title>Butyribacter intestini gen. nov., sp. nov., a butyric acid-producing bacterium of the family Lachnospiraceae isolated from the human faeces.</title>
        <authorList>
            <person name="Zou Y."/>
            <person name="Xue W."/>
            <person name="Luo G."/>
            <person name="Lv M."/>
        </authorList>
    </citation>
    <scope>NUCLEOTIDE SEQUENCE [LARGE SCALE GENOMIC DNA]</scope>
    <source>
        <strain evidence="1 2">TF01-11</strain>
    </source>
</reference>
<sequence>MRKNIKKVAKIGVTGLLAAGLLVGSVEYASHMFVLTNKVVAKQVDKVKEDVKTSSKSGLDSEDVSKQETVYATLDANGKKTDVIVSDWLKNAANKGEVKDSSDLKDITNTKGDEKFTQDGDTVNWNTESDDIYYQGKTDKEMPVGMSITYKLDGKEIAAKDLAGKSGKLEMKIKYTNTSKKTEKIGEKDVDIYTPFVMVTGMILPVDNFKNLTIDNGSVVSEGENNIVMAYGMPGLSESLDLDNLDLGDDVDIDLSKINDKVTDTVTIKADVTDFEMKSTYTVATSEFFSDMDLDDIGNMDDLSDKLDDLTDATQKLIDGSDKLSTNLDTLNDKFGDYSDGMDTLKSGVSSAKSGSNTLKNGIVTYTKGTDKLLDGVITYVAGTKTFSKSVKTYSSNTKKIVDAVGTLQKTGTSKLSEGSKTFDTNLNTYVTTVNTSLNSVDTLAQGIDTLHSGVVSLQNGVTGEEGLKAGVKKIKAGVSALQTGVTGDNGLKAGVKRAKDSISGDSDSTLKKAVTGVKGGVSSVKSGVKAINDGAKNIAVSDDTVNTMLAELETLKATASDADKAKIEAIEKYVKASQTVGKTIEDSTSDSSALVKGLDTMDSTLDKTSAGLDSLSAGMDSLSTGLDTVSAGLTSVDTGLNGVDGGLDKVNAGLTQMESSTNTKSEDSELNGISDKLTQLKDAGSALSTAYSKQLNPSVEKLDESVKKMYKAGTKLTSNNKKLDKAADKLIKNEKTITKNSKKVTSSSNKLRTGAKSLASGAVKLFDGVSTLVSKTGDVSDAIGKLADGAGDLKDGVVEFNEDGIEKLTGTVNEVIDSGDDFRDRLDKIVKASNNYKSFSKISDGMEGSVKFVMSTASIEKDDDK</sequence>
<gene>
    <name evidence="1" type="ORF">APZ18_08655</name>
</gene>
<evidence type="ECO:0000313" key="1">
    <source>
        <dbReference type="EMBL" id="KQC84789.1"/>
    </source>
</evidence>
<evidence type="ECO:0008006" key="3">
    <source>
        <dbReference type="Google" id="ProtNLM"/>
    </source>
</evidence>
<evidence type="ECO:0000313" key="2">
    <source>
        <dbReference type="Proteomes" id="UP000050833"/>
    </source>
</evidence>